<name>A0A934V9I2_9BACT</name>
<sequence length="124" mass="13992">MMGTLRALDAPPPPDPKTMEWTMKQAAYIHPVFDIENTEASWIIATLDDSSMTTPGFYLNIDKSQVEDRLARKLTFRVKEISWLAVLAKVADALDAEIRISPGKFTLVPREDEEATGSKKRIRD</sequence>
<protein>
    <submittedName>
        <fullName evidence="1">Uncharacterized protein</fullName>
    </submittedName>
</protein>
<dbReference type="RefSeq" id="WP_200350138.1">
    <property type="nucleotide sequence ID" value="NZ_BAABHZ010000005.1"/>
</dbReference>
<evidence type="ECO:0000313" key="1">
    <source>
        <dbReference type="EMBL" id="MBK1815168.1"/>
    </source>
</evidence>
<accession>A0A934V9I2</accession>
<gene>
    <name evidence="1" type="ORF">JIN84_06065</name>
</gene>
<reference evidence="1" key="1">
    <citation type="submission" date="2021-01" db="EMBL/GenBank/DDBJ databases">
        <title>Modified the classification status of verrucomicrobia.</title>
        <authorList>
            <person name="Feng X."/>
        </authorList>
    </citation>
    <scope>NUCLEOTIDE SEQUENCE</scope>
    <source>
        <strain evidence="1">JCM 18052</strain>
    </source>
</reference>
<proteinExistence type="predicted"/>
<dbReference type="EMBL" id="JAENIK010000005">
    <property type="protein sequence ID" value="MBK1815168.1"/>
    <property type="molecule type" value="Genomic_DNA"/>
</dbReference>
<evidence type="ECO:0000313" key="2">
    <source>
        <dbReference type="Proteomes" id="UP000600139"/>
    </source>
</evidence>
<comment type="caution">
    <text evidence="1">The sequence shown here is derived from an EMBL/GenBank/DDBJ whole genome shotgun (WGS) entry which is preliminary data.</text>
</comment>
<dbReference type="AlphaFoldDB" id="A0A934V9I2"/>
<organism evidence="1 2">
    <name type="scientific">Luteolibacter yonseiensis</name>
    <dbReference type="NCBI Taxonomy" id="1144680"/>
    <lineage>
        <taxon>Bacteria</taxon>
        <taxon>Pseudomonadati</taxon>
        <taxon>Verrucomicrobiota</taxon>
        <taxon>Verrucomicrobiia</taxon>
        <taxon>Verrucomicrobiales</taxon>
        <taxon>Verrucomicrobiaceae</taxon>
        <taxon>Luteolibacter</taxon>
    </lineage>
</organism>
<keyword evidence="2" id="KW-1185">Reference proteome</keyword>
<dbReference type="Proteomes" id="UP000600139">
    <property type="component" value="Unassembled WGS sequence"/>
</dbReference>